<name>X1NEF4_9ZZZZ</name>
<organism evidence="2">
    <name type="scientific">marine sediment metagenome</name>
    <dbReference type="NCBI Taxonomy" id="412755"/>
    <lineage>
        <taxon>unclassified sequences</taxon>
        <taxon>metagenomes</taxon>
        <taxon>ecological metagenomes</taxon>
    </lineage>
</organism>
<evidence type="ECO:0000313" key="2">
    <source>
        <dbReference type="EMBL" id="GAI42427.1"/>
    </source>
</evidence>
<sequence length="155" mass="18165">MIDKIRREEWRAAGEQNKTFIKGQRYNLFRNPDNLKPEQEASLKKLLAMNENLNKAYVLKDALKVLWTYTYAKSADKYIDKWISWAVETGIEALQKFARGLDRARDGILAFCKHRITSAKIEAFNATIGRIVRRACGYRDLEYLYLKIRQEALET</sequence>
<dbReference type="PANTHER" id="PTHR33498:SF1">
    <property type="entry name" value="TRANSPOSASE FOR INSERTION SEQUENCE ELEMENT IS1557"/>
    <property type="match status" value="1"/>
</dbReference>
<evidence type="ECO:0000259" key="1">
    <source>
        <dbReference type="Pfam" id="PF01610"/>
    </source>
</evidence>
<reference evidence="2" key="1">
    <citation type="journal article" date="2014" name="Front. Microbiol.">
        <title>High frequency of phylogenetically diverse reductive dehalogenase-homologous genes in deep subseafloor sedimentary metagenomes.</title>
        <authorList>
            <person name="Kawai M."/>
            <person name="Futagami T."/>
            <person name="Toyoda A."/>
            <person name="Takaki Y."/>
            <person name="Nishi S."/>
            <person name="Hori S."/>
            <person name="Arai W."/>
            <person name="Tsubouchi T."/>
            <person name="Morono Y."/>
            <person name="Uchiyama I."/>
            <person name="Ito T."/>
            <person name="Fujiyama A."/>
            <person name="Inagaki F."/>
            <person name="Takami H."/>
        </authorList>
    </citation>
    <scope>NUCLEOTIDE SEQUENCE</scope>
    <source>
        <strain evidence="2">Expedition CK06-06</strain>
    </source>
</reference>
<dbReference type="Pfam" id="PF01610">
    <property type="entry name" value="DDE_Tnp_ISL3"/>
    <property type="match status" value="1"/>
</dbReference>
<gene>
    <name evidence="2" type="ORF">S06H3_41060</name>
</gene>
<proteinExistence type="predicted"/>
<dbReference type="PANTHER" id="PTHR33498">
    <property type="entry name" value="TRANSPOSASE FOR INSERTION SEQUENCE ELEMENT IS1557"/>
    <property type="match status" value="1"/>
</dbReference>
<dbReference type="EMBL" id="BARV01025256">
    <property type="protein sequence ID" value="GAI42427.1"/>
    <property type="molecule type" value="Genomic_DNA"/>
</dbReference>
<dbReference type="AlphaFoldDB" id="X1NEF4"/>
<comment type="caution">
    <text evidence="2">The sequence shown here is derived from an EMBL/GenBank/DDBJ whole genome shotgun (WGS) entry which is preliminary data.</text>
</comment>
<protein>
    <recommendedName>
        <fullName evidence="1">Transposase IS204/IS1001/IS1096/IS1165 DDE domain-containing protein</fullName>
    </recommendedName>
</protein>
<dbReference type="InterPro" id="IPR002560">
    <property type="entry name" value="Transposase_DDE"/>
</dbReference>
<accession>X1NEF4</accession>
<dbReference type="InterPro" id="IPR047951">
    <property type="entry name" value="Transpos_ISL3"/>
</dbReference>
<feature type="domain" description="Transposase IS204/IS1001/IS1096/IS1165 DDE" evidence="1">
    <location>
        <begin position="2"/>
        <end position="148"/>
    </location>
</feature>